<name>A0ABR1FRV3_AURAN</name>
<keyword evidence="2" id="KW-1185">Reference proteome</keyword>
<sequence length="84" mass="9180">MNRREISLILLRAGAHLKVLPSGSAVRAPVLNDKMIEMVNVGGWQEHVRAHKRVLVGLVAKCKPGFPDDAAGLVVDFWVPKGGW</sequence>
<dbReference type="Proteomes" id="UP001363151">
    <property type="component" value="Unassembled WGS sequence"/>
</dbReference>
<organism evidence="1 2">
    <name type="scientific">Aureococcus anophagefferens</name>
    <name type="common">Harmful bloom alga</name>
    <dbReference type="NCBI Taxonomy" id="44056"/>
    <lineage>
        <taxon>Eukaryota</taxon>
        <taxon>Sar</taxon>
        <taxon>Stramenopiles</taxon>
        <taxon>Ochrophyta</taxon>
        <taxon>Pelagophyceae</taxon>
        <taxon>Pelagomonadales</taxon>
        <taxon>Pelagomonadaceae</taxon>
        <taxon>Aureococcus</taxon>
    </lineage>
</organism>
<dbReference type="EMBL" id="JBBJCI010000268">
    <property type="protein sequence ID" value="KAK7236656.1"/>
    <property type="molecule type" value="Genomic_DNA"/>
</dbReference>
<evidence type="ECO:0000313" key="1">
    <source>
        <dbReference type="EMBL" id="KAK7236656.1"/>
    </source>
</evidence>
<protein>
    <submittedName>
        <fullName evidence="1">Uncharacterized protein</fullName>
    </submittedName>
</protein>
<accession>A0ABR1FRV3</accession>
<proteinExistence type="predicted"/>
<gene>
    <name evidence="1" type="ORF">SO694_00247010</name>
</gene>
<reference evidence="1 2" key="1">
    <citation type="submission" date="2024-03" db="EMBL/GenBank/DDBJ databases">
        <title>Aureococcus anophagefferens CCMP1851 and Kratosvirus quantuckense: Draft genome of a second virus-susceptible host strain in the model system.</title>
        <authorList>
            <person name="Chase E."/>
            <person name="Truchon A.R."/>
            <person name="Schepens W."/>
            <person name="Wilhelm S.W."/>
        </authorList>
    </citation>
    <scope>NUCLEOTIDE SEQUENCE [LARGE SCALE GENOMIC DNA]</scope>
    <source>
        <strain evidence="1 2">CCMP1851</strain>
    </source>
</reference>
<evidence type="ECO:0000313" key="2">
    <source>
        <dbReference type="Proteomes" id="UP001363151"/>
    </source>
</evidence>
<comment type="caution">
    <text evidence="1">The sequence shown here is derived from an EMBL/GenBank/DDBJ whole genome shotgun (WGS) entry which is preliminary data.</text>
</comment>